<dbReference type="PANTHER" id="PTHR33677:SF5">
    <property type="entry name" value="TRANSCRIPTIONAL REPRESSOR FRMR"/>
    <property type="match status" value="1"/>
</dbReference>
<proteinExistence type="predicted"/>
<dbReference type="GO" id="GO:0046872">
    <property type="term" value="F:metal ion binding"/>
    <property type="evidence" value="ECO:0007669"/>
    <property type="project" value="InterPro"/>
</dbReference>
<sequence length="89" mass="9945">MKLNDEVKDELGKRLRRIEGQVRGIQNMLAEDRECRDIVTQLAAATKALEQVGFRMLASGLASCLEDPEKAAAEGYPINEVERLFLKLA</sequence>
<dbReference type="Pfam" id="PF02583">
    <property type="entry name" value="Trns_repr_metal"/>
    <property type="match status" value="1"/>
</dbReference>
<dbReference type="GO" id="GO:0006355">
    <property type="term" value="P:regulation of DNA-templated transcription"/>
    <property type="evidence" value="ECO:0007669"/>
    <property type="project" value="InterPro"/>
</dbReference>
<dbReference type="EMBL" id="CAEZZU010000325">
    <property type="protein sequence ID" value="CAB4793552.1"/>
    <property type="molecule type" value="Genomic_DNA"/>
</dbReference>
<dbReference type="AlphaFoldDB" id="A0A6J6XA05"/>
<evidence type="ECO:0000313" key="2">
    <source>
        <dbReference type="EMBL" id="CAB5013583.1"/>
    </source>
</evidence>
<gene>
    <name evidence="1" type="ORF">UFOPK2925_01641</name>
    <name evidence="2" type="ORF">UFOPK4071_00847</name>
</gene>
<reference evidence="1" key="1">
    <citation type="submission" date="2020-05" db="EMBL/GenBank/DDBJ databases">
        <authorList>
            <person name="Chiriac C."/>
            <person name="Salcher M."/>
            <person name="Ghai R."/>
            <person name="Kavagutti S V."/>
        </authorList>
    </citation>
    <scope>NUCLEOTIDE SEQUENCE</scope>
</reference>
<dbReference type="InterPro" id="IPR003735">
    <property type="entry name" value="Metal_Tscrpt_repr"/>
</dbReference>
<dbReference type="Gene3D" id="1.20.58.1000">
    <property type="entry name" value="Metal-sensitive repressor, helix protomer"/>
    <property type="match status" value="1"/>
</dbReference>
<dbReference type="InterPro" id="IPR038390">
    <property type="entry name" value="Metal_Tscrpt_repr_sf"/>
</dbReference>
<dbReference type="GO" id="GO:0003677">
    <property type="term" value="F:DNA binding"/>
    <property type="evidence" value="ECO:0007669"/>
    <property type="project" value="InterPro"/>
</dbReference>
<dbReference type="EMBL" id="CAFBPF010000098">
    <property type="protein sequence ID" value="CAB5013583.1"/>
    <property type="molecule type" value="Genomic_DNA"/>
</dbReference>
<organism evidence="1">
    <name type="scientific">freshwater metagenome</name>
    <dbReference type="NCBI Taxonomy" id="449393"/>
    <lineage>
        <taxon>unclassified sequences</taxon>
        <taxon>metagenomes</taxon>
        <taxon>ecological metagenomes</taxon>
    </lineage>
</organism>
<protein>
    <submittedName>
        <fullName evidence="1">Unannotated protein</fullName>
    </submittedName>
</protein>
<dbReference type="PANTHER" id="PTHR33677">
    <property type="entry name" value="TRANSCRIPTIONAL REPRESSOR FRMR-RELATED"/>
    <property type="match status" value="1"/>
</dbReference>
<evidence type="ECO:0000313" key="1">
    <source>
        <dbReference type="EMBL" id="CAB4793552.1"/>
    </source>
</evidence>
<dbReference type="CDD" id="cd10148">
    <property type="entry name" value="CsoR-like_DUF156"/>
    <property type="match status" value="1"/>
</dbReference>
<accession>A0A6J6XA05</accession>
<name>A0A6J6XA05_9ZZZZ</name>